<proteinExistence type="predicted"/>
<reference evidence="2 3" key="1">
    <citation type="submission" date="2021-01" db="EMBL/GenBank/DDBJ databases">
        <title>Whole genome shotgun sequence of Actinoplanes durhamensis NBRC 14914.</title>
        <authorList>
            <person name="Komaki H."/>
            <person name="Tamura T."/>
        </authorList>
    </citation>
    <scope>NUCLEOTIDE SEQUENCE [LARGE SCALE GENOMIC DNA]</scope>
    <source>
        <strain evidence="2 3">NBRC 14914</strain>
    </source>
</reference>
<feature type="compositionally biased region" description="Basic and acidic residues" evidence="1">
    <location>
        <begin position="8"/>
        <end position="20"/>
    </location>
</feature>
<evidence type="ECO:0000313" key="2">
    <source>
        <dbReference type="EMBL" id="GIE04856.1"/>
    </source>
</evidence>
<evidence type="ECO:0000256" key="1">
    <source>
        <dbReference type="SAM" id="MobiDB-lite"/>
    </source>
</evidence>
<feature type="compositionally biased region" description="Basic residues" evidence="1">
    <location>
        <begin position="73"/>
        <end position="85"/>
    </location>
</feature>
<feature type="region of interest" description="Disordered" evidence="1">
    <location>
        <begin position="1"/>
        <end position="27"/>
    </location>
</feature>
<comment type="caution">
    <text evidence="2">The sequence shown here is derived from an EMBL/GenBank/DDBJ whole genome shotgun (WGS) entry which is preliminary data.</text>
</comment>
<keyword evidence="3" id="KW-1185">Reference proteome</keyword>
<name>A0ABQ3Z4X3_9ACTN</name>
<evidence type="ECO:0000313" key="3">
    <source>
        <dbReference type="Proteomes" id="UP000637628"/>
    </source>
</evidence>
<protein>
    <submittedName>
        <fullName evidence="2">Uncharacterized protein</fullName>
    </submittedName>
</protein>
<dbReference type="Proteomes" id="UP000637628">
    <property type="component" value="Unassembled WGS sequence"/>
</dbReference>
<sequence length="108" mass="11725">MQQAVPVEDQKHRHANEGTRKPAGTITPLMAPAGVCVVPDSHGPAPAAGMPRRLFPPGVASGAPATGPAAERRRLRRAQRARKSQGGRMFTFTNSEVARRLRRCFREC</sequence>
<feature type="region of interest" description="Disordered" evidence="1">
    <location>
        <begin position="47"/>
        <end position="88"/>
    </location>
</feature>
<gene>
    <name evidence="2" type="ORF">Adu01nite_62060</name>
</gene>
<organism evidence="2 3">
    <name type="scientific">Paractinoplanes durhamensis</name>
    <dbReference type="NCBI Taxonomy" id="113563"/>
    <lineage>
        <taxon>Bacteria</taxon>
        <taxon>Bacillati</taxon>
        <taxon>Actinomycetota</taxon>
        <taxon>Actinomycetes</taxon>
        <taxon>Micromonosporales</taxon>
        <taxon>Micromonosporaceae</taxon>
        <taxon>Paractinoplanes</taxon>
    </lineage>
</organism>
<accession>A0ABQ3Z4X3</accession>
<dbReference type="EMBL" id="BOML01000050">
    <property type="protein sequence ID" value="GIE04856.1"/>
    <property type="molecule type" value="Genomic_DNA"/>
</dbReference>